<dbReference type="Proteomes" id="UP000469890">
    <property type="component" value="Unassembled WGS sequence"/>
</dbReference>
<proteinExistence type="predicted"/>
<dbReference type="AlphaFoldDB" id="A0A8H4BPL3"/>
<sequence>MACILPVPADPFHTYTALQEPGSFTVPYSAAILSSWLVFGLRQGSILCMPIDFEHESIYLDSQASQIIHVGQSAVDLVPCQDGMYALSGRLWKIACTVDEDIHLDRVLVPKFDFINAFCLFDCGLPTLYGERIALIADDKLHTFALSPDTQLSTRKIELKDTPRKIIYDKSLDYLIAITTRMENGDRKNFIRLVDLAR</sequence>
<organism evidence="1 2">
    <name type="scientific">Mucor circinelloides f. lusitanicus</name>
    <name type="common">Mucor racemosus var. lusitanicus</name>
    <dbReference type="NCBI Taxonomy" id="29924"/>
    <lineage>
        <taxon>Eukaryota</taxon>
        <taxon>Fungi</taxon>
        <taxon>Fungi incertae sedis</taxon>
        <taxon>Mucoromycota</taxon>
        <taxon>Mucoromycotina</taxon>
        <taxon>Mucoromycetes</taxon>
        <taxon>Mucorales</taxon>
        <taxon>Mucorineae</taxon>
        <taxon>Mucoraceae</taxon>
        <taxon>Mucor</taxon>
    </lineage>
</organism>
<gene>
    <name evidence="1" type="ORF">FB192DRAFT_1275801</name>
</gene>
<reference evidence="1 2" key="1">
    <citation type="submission" date="2019-09" db="EMBL/GenBank/DDBJ databases">
        <authorList>
            <consortium name="DOE Joint Genome Institute"/>
            <person name="Mondo S.J."/>
            <person name="Navarro-Mendoza M.I."/>
            <person name="Perez-Arques C."/>
            <person name="Panchal S."/>
            <person name="Nicolas F.E."/>
            <person name="Ganguly P."/>
            <person name="Pangilinan J."/>
            <person name="Grigoriev I."/>
            <person name="Heitman J."/>
            <person name="Sanya K."/>
            <person name="Garre V."/>
        </authorList>
    </citation>
    <scope>NUCLEOTIDE SEQUENCE [LARGE SCALE GENOMIC DNA]</scope>
    <source>
        <strain evidence="1 2">MU402</strain>
    </source>
</reference>
<dbReference type="EMBL" id="JAAECE010000002">
    <property type="protein sequence ID" value="KAF1805836.1"/>
    <property type="molecule type" value="Genomic_DNA"/>
</dbReference>
<comment type="caution">
    <text evidence="1">The sequence shown here is derived from an EMBL/GenBank/DDBJ whole genome shotgun (WGS) entry which is preliminary data.</text>
</comment>
<protein>
    <submittedName>
        <fullName evidence="1">Uncharacterized protein</fullName>
    </submittedName>
</protein>
<dbReference type="Gene3D" id="2.130.10.10">
    <property type="entry name" value="YVTN repeat-like/Quinoprotein amine dehydrogenase"/>
    <property type="match status" value="1"/>
</dbReference>
<evidence type="ECO:0000313" key="1">
    <source>
        <dbReference type="EMBL" id="KAF1805836.1"/>
    </source>
</evidence>
<evidence type="ECO:0000313" key="2">
    <source>
        <dbReference type="Proteomes" id="UP000469890"/>
    </source>
</evidence>
<dbReference type="InterPro" id="IPR015943">
    <property type="entry name" value="WD40/YVTN_repeat-like_dom_sf"/>
</dbReference>
<accession>A0A8H4BPL3</accession>
<name>A0A8H4BPL3_MUCCL</name>